<proteinExistence type="predicted"/>
<dbReference type="PaxDb" id="39947-A0A0P0VZ69"/>
<reference evidence="2" key="1">
    <citation type="journal article" date="2005" name="Nature">
        <title>The map-based sequence of the rice genome.</title>
        <authorList>
            <consortium name="International rice genome sequencing project (IRGSP)"/>
            <person name="Matsumoto T."/>
            <person name="Wu J."/>
            <person name="Kanamori H."/>
            <person name="Katayose Y."/>
            <person name="Fujisawa M."/>
            <person name="Namiki N."/>
            <person name="Mizuno H."/>
            <person name="Yamamoto K."/>
            <person name="Antonio B.A."/>
            <person name="Baba T."/>
            <person name="Sakata K."/>
            <person name="Nagamura Y."/>
            <person name="Aoki H."/>
            <person name="Arikawa K."/>
            <person name="Arita K."/>
            <person name="Bito T."/>
            <person name="Chiden Y."/>
            <person name="Fujitsuka N."/>
            <person name="Fukunaka R."/>
            <person name="Hamada M."/>
            <person name="Harada C."/>
            <person name="Hayashi A."/>
            <person name="Hijishita S."/>
            <person name="Honda M."/>
            <person name="Hosokawa S."/>
            <person name="Ichikawa Y."/>
            <person name="Idonuma A."/>
            <person name="Iijima M."/>
            <person name="Ikeda M."/>
            <person name="Ikeno M."/>
            <person name="Ito K."/>
            <person name="Ito S."/>
            <person name="Ito T."/>
            <person name="Ito Y."/>
            <person name="Ito Y."/>
            <person name="Iwabuchi A."/>
            <person name="Kamiya K."/>
            <person name="Karasawa W."/>
            <person name="Kurita K."/>
            <person name="Katagiri S."/>
            <person name="Kikuta A."/>
            <person name="Kobayashi H."/>
            <person name="Kobayashi N."/>
            <person name="Machita K."/>
            <person name="Maehara T."/>
            <person name="Masukawa M."/>
            <person name="Mizubayashi T."/>
            <person name="Mukai Y."/>
            <person name="Nagasaki H."/>
            <person name="Nagata Y."/>
            <person name="Naito S."/>
            <person name="Nakashima M."/>
            <person name="Nakama Y."/>
            <person name="Nakamichi Y."/>
            <person name="Nakamura M."/>
            <person name="Meguro A."/>
            <person name="Negishi M."/>
            <person name="Ohta I."/>
            <person name="Ohta T."/>
            <person name="Okamoto M."/>
            <person name="Ono N."/>
            <person name="Saji S."/>
            <person name="Sakaguchi M."/>
            <person name="Sakai K."/>
            <person name="Shibata M."/>
            <person name="Shimokawa T."/>
            <person name="Song J."/>
            <person name="Takazaki Y."/>
            <person name="Terasawa K."/>
            <person name="Tsugane M."/>
            <person name="Tsuji K."/>
            <person name="Ueda S."/>
            <person name="Waki K."/>
            <person name="Yamagata H."/>
            <person name="Yamamoto M."/>
            <person name="Yamamoto S."/>
            <person name="Yamane H."/>
            <person name="Yoshiki S."/>
            <person name="Yoshihara R."/>
            <person name="Yukawa K."/>
            <person name="Zhong H."/>
            <person name="Yano M."/>
            <person name="Yuan Q."/>
            <person name="Ouyang S."/>
            <person name="Liu J."/>
            <person name="Jones K.M."/>
            <person name="Gansberger K."/>
            <person name="Moffat K."/>
            <person name="Hill J."/>
            <person name="Bera J."/>
            <person name="Fadrosh D."/>
            <person name="Jin S."/>
            <person name="Johri S."/>
            <person name="Kim M."/>
            <person name="Overton L."/>
            <person name="Reardon M."/>
            <person name="Tsitrin T."/>
            <person name="Vuong H."/>
            <person name="Weaver B."/>
            <person name="Ciecko A."/>
            <person name="Tallon L."/>
            <person name="Jackson J."/>
            <person name="Pai G."/>
            <person name="Aken S.V."/>
            <person name="Utterback T."/>
            <person name="Reidmuller S."/>
            <person name="Feldblyum T."/>
            <person name="Hsiao J."/>
            <person name="Zismann V."/>
            <person name="Iobst S."/>
            <person name="de Vazeille A.R."/>
            <person name="Buell C.R."/>
            <person name="Ying K."/>
            <person name="Li Y."/>
            <person name="Lu T."/>
            <person name="Huang Y."/>
            <person name="Zhao Q."/>
            <person name="Feng Q."/>
            <person name="Zhang L."/>
            <person name="Zhu J."/>
            <person name="Weng Q."/>
            <person name="Mu J."/>
            <person name="Lu Y."/>
            <person name="Fan D."/>
            <person name="Liu Y."/>
            <person name="Guan J."/>
            <person name="Zhang Y."/>
            <person name="Yu S."/>
            <person name="Liu X."/>
            <person name="Zhang Y."/>
            <person name="Hong G."/>
            <person name="Han B."/>
            <person name="Choisne N."/>
            <person name="Demange N."/>
            <person name="Orjeda G."/>
            <person name="Samain S."/>
            <person name="Cattolico L."/>
            <person name="Pelletier E."/>
            <person name="Couloux A."/>
            <person name="Segurens B."/>
            <person name="Wincker P."/>
            <person name="D'Hont A."/>
            <person name="Scarpelli C."/>
            <person name="Weissenbach J."/>
            <person name="Salanoubat M."/>
            <person name="Quetier F."/>
            <person name="Yu Y."/>
            <person name="Kim H.R."/>
            <person name="Rambo T."/>
            <person name="Currie J."/>
            <person name="Collura K."/>
            <person name="Luo M."/>
            <person name="Yang T."/>
            <person name="Ammiraju J.S.S."/>
            <person name="Engler F."/>
            <person name="Soderlund C."/>
            <person name="Wing R.A."/>
            <person name="Palmer L.E."/>
            <person name="de la Bastide M."/>
            <person name="Spiegel L."/>
            <person name="Nascimento L."/>
            <person name="Zutavern T."/>
            <person name="O'Shaughnessy A."/>
            <person name="Dike S."/>
            <person name="Dedhia N."/>
            <person name="Preston R."/>
            <person name="Balija V."/>
            <person name="McCombie W.R."/>
            <person name="Chow T."/>
            <person name="Chen H."/>
            <person name="Chung M."/>
            <person name="Chen C."/>
            <person name="Shaw J."/>
            <person name="Wu H."/>
            <person name="Hsiao K."/>
            <person name="Chao Y."/>
            <person name="Chu M."/>
            <person name="Cheng C."/>
            <person name="Hour A."/>
            <person name="Lee P."/>
            <person name="Lin S."/>
            <person name="Lin Y."/>
            <person name="Liou J."/>
            <person name="Liu S."/>
            <person name="Hsing Y."/>
            <person name="Raghuvanshi S."/>
            <person name="Mohanty A."/>
            <person name="Bharti A.K."/>
            <person name="Gaur A."/>
            <person name="Gupta V."/>
            <person name="Kumar D."/>
            <person name="Ravi V."/>
            <person name="Vij S."/>
            <person name="Kapur A."/>
            <person name="Khurana P."/>
            <person name="Khurana P."/>
            <person name="Khurana J.P."/>
            <person name="Tyagi A.K."/>
            <person name="Gaikwad K."/>
            <person name="Singh A."/>
            <person name="Dalal V."/>
            <person name="Srivastava S."/>
            <person name="Dixit A."/>
            <person name="Pal A.K."/>
            <person name="Ghazi I.A."/>
            <person name="Yadav M."/>
            <person name="Pandit A."/>
            <person name="Bhargava A."/>
            <person name="Sureshbabu K."/>
            <person name="Batra K."/>
            <person name="Sharma T.R."/>
            <person name="Mohapatra T."/>
            <person name="Singh N.K."/>
            <person name="Messing J."/>
            <person name="Nelson A.B."/>
            <person name="Fuks G."/>
            <person name="Kavchok S."/>
            <person name="Keizer G."/>
            <person name="Linton E."/>
            <person name="Llaca V."/>
            <person name="Song R."/>
            <person name="Tanyolac B."/>
            <person name="Young S."/>
            <person name="Ho-Il K."/>
            <person name="Hahn J.H."/>
            <person name="Sangsakoo G."/>
            <person name="Vanavichit A."/>
            <person name="de Mattos Luiz.A.T."/>
            <person name="Zimmer P.D."/>
            <person name="Malone G."/>
            <person name="Dellagostin O."/>
            <person name="de Oliveira A.C."/>
            <person name="Bevan M."/>
            <person name="Bancroft I."/>
            <person name="Minx P."/>
            <person name="Cordum H."/>
            <person name="Wilson R."/>
            <person name="Cheng Z."/>
            <person name="Jin W."/>
            <person name="Jiang J."/>
            <person name="Leong S.A."/>
            <person name="Iwama H."/>
            <person name="Gojobori T."/>
            <person name="Itoh T."/>
            <person name="Niimura Y."/>
            <person name="Fujii Y."/>
            <person name="Habara T."/>
            <person name="Sakai H."/>
            <person name="Sato Y."/>
            <person name="Wilson G."/>
            <person name="Kumar K."/>
            <person name="McCouch S."/>
            <person name="Juretic N."/>
            <person name="Hoen D."/>
            <person name="Wright S."/>
            <person name="Bruskiewich R."/>
            <person name="Bureau T."/>
            <person name="Miyao A."/>
            <person name="Hirochika H."/>
            <person name="Nishikawa T."/>
            <person name="Kadowaki K."/>
            <person name="Sugiura M."/>
            <person name="Burr B."/>
            <person name="Sasaki T."/>
        </authorList>
    </citation>
    <scope>NUCLEOTIDE SEQUENCE [LARGE SCALE GENOMIC DNA]</scope>
    <source>
        <strain evidence="2">cv. Nipponbare</strain>
    </source>
</reference>
<dbReference type="Proteomes" id="UP000059680">
    <property type="component" value="Chromosome 3"/>
</dbReference>
<accession>A0A0P0VZ69</accession>
<gene>
    <name evidence="1" type="ordered locus">Os03g0441301</name>
    <name evidence="1" type="ORF">OSNPB_030441301</name>
</gene>
<dbReference type="EMBL" id="AP014959">
    <property type="protein sequence ID" value="BAS84879.1"/>
    <property type="molecule type" value="Genomic_DNA"/>
</dbReference>
<reference evidence="1 2" key="2">
    <citation type="journal article" date="2013" name="Plant Cell Physiol.">
        <title>Rice Annotation Project Database (RAP-DB): an integrative and interactive database for rice genomics.</title>
        <authorList>
            <person name="Sakai H."/>
            <person name="Lee S.S."/>
            <person name="Tanaka T."/>
            <person name="Numa H."/>
            <person name="Kim J."/>
            <person name="Kawahara Y."/>
            <person name="Wakimoto H."/>
            <person name="Yang C.C."/>
            <person name="Iwamoto M."/>
            <person name="Abe T."/>
            <person name="Yamada Y."/>
            <person name="Muto A."/>
            <person name="Inokuchi H."/>
            <person name="Ikemura T."/>
            <person name="Matsumoto T."/>
            <person name="Sasaki T."/>
            <person name="Itoh T."/>
        </authorList>
    </citation>
    <scope>NUCLEOTIDE SEQUENCE [LARGE SCALE GENOMIC DNA]</scope>
    <source>
        <strain evidence="2">cv. Nipponbare</strain>
    </source>
</reference>
<reference evidence="1 2" key="3">
    <citation type="journal article" date="2013" name="Rice">
        <title>Improvement of the Oryza sativa Nipponbare reference genome using next generation sequence and optical map data.</title>
        <authorList>
            <person name="Kawahara Y."/>
            <person name="de la Bastide M."/>
            <person name="Hamilton J.P."/>
            <person name="Kanamori H."/>
            <person name="McCombie W.R."/>
            <person name="Ouyang S."/>
            <person name="Schwartz D.C."/>
            <person name="Tanaka T."/>
            <person name="Wu J."/>
            <person name="Zhou S."/>
            <person name="Childs K.L."/>
            <person name="Davidson R.M."/>
            <person name="Lin H."/>
            <person name="Quesada-Ocampo L."/>
            <person name="Vaillancourt B."/>
            <person name="Sakai H."/>
            <person name="Lee S.S."/>
            <person name="Kim J."/>
            <person name="Numa H."/>
            <person name="Itoh T."/>
            <person name="Buell C.R."/>
            <person name="Matsumoto T."/>
        </authorList>
    </citation>
    <scope>NUCLEOTIDE SEQUENCE [LARGE SCALE GENOMIC DNA]</scope>
    <source>
        <strain evidence="2">cv. Nipponbare</strain>
    </source>
</reference>
<sequence>MDSWCMSPRRRHNCVDQEEARSGTAGEDLGTAARAEVAVAQWWWAAPVSLPLLFSPSHARLIRGIIVREKLKLMNNIFEMEESLKVAYQRMPTCYEWRLGKSHLESDIIAKQVFMSGTYAIFSRRRLHILMERGTVPRRNKGFALLAAFQRP</sequence>
<dbReference type="InParanoid" id="A0A0P0VZ69"/>
<dbReference type="AlphaFoldDB" id="A0A0P0VZ69"/>
<evidence type="ECO:0000313" key="2">
    <source>
        <dbReference type="Proteomes" id="UP000059680"/>
    </source>
</evidence>
<organism evidence="1 2">
    <name type="scientific">Oryza sativa subsp. japonica</name>
    <name type="common">Rice</name>
    <dbReference type="NCBI Taxonomy" id="39947"/>
    <lineage>
        <taxon>Eukaryota</taxon>
        <taxon>Viridiplantae</taxon>
        <taxon>Streptophyta</taxon>
        <taxon>Embryophyta</taxon>
        <taxon>Tracheophyta</taxon>
        <taxon>Spermatophyta</taxon>
        <taxon>Magnoliopsida</taxon>
        <taxon>Liliopsida</taxon>
        <taxon>Poales</taxon>
        <taxon>Poaceae</taxon>
        <taxon>BOP clade</taxon>
        <taxon>Oryzoideae</taxon>
        <taxon>Oryzeae</taxon>
        <taxon>Oryzinae</taxon>
        <taxon>Oryza</taxon>
        <taxon>Oryza sativa</taxon>
    </lineage>
</organism>
<name>A0A0P0VZ69_ORYSJ</name>
<keyword evidence="2" id="KW-1185">Reference proteome</keyword>
<protein>
    <submittedName>
        <fullName evidence="1">Os03g0441301 protein</fullName>
    </submittedName>
</protein>
<evidence type="ECO:0000313" key="1">
    <source>
        <dbReference type="EMBL" id="BAS84879.1"/>
    </source>
</evidence>